<name>A0A9Q0BQ46_9MUSC</name>
<keyword evidence="5" id="KW-1185">Reference proteome</keyword>
<evidence type="ECO:0000256" key="1">
    <source>
        <dbReference type="SAM" id="MobiDB-lite"/>
    </source>
</evidence>
<keyword evidence="2" id="KW-0472">Membrane</keyword>
<reference evidence="4" key="1">
    <citation type="journal article" date="2023" name="Genome Biol. Evol.">
        <title>Long-read-based Genome Assembly of Drosophila gunungcola Reveals Fewer Chemosensory Genes in Flower-breeding Species.</title>
        <authorList>
            <person name="Negi A."/>
            <person name="Liao B.Y."/>
            <person name="Yeh S.D."/>
        </authorList>
    </citation>
    <scope>NUCLEOTIDE SEQUENCE</scope>
    <source>
        <strain evidence="4">Sukarami</strain>
    </source>
</reference>
<sequence length="901" mass="100971">MYFTVHHKTVLISYAEKVFFQYVSTAPLLVDVFFTISGFLQTYNFLRNAQQLEAVRRNGLWGNMKLFGKLLFHRYLRLGPLYLVVMGSVDLAFAYIGDVSVFHINERFDELCPQHWWRNLLFIQNLFDHREMCANWSWSLACDMQFFLLANLVLFIYARHPKVGKVLTISGLLATITWSYGIGITNKFEFSFDSTYATGTQIYTSPFVRVLPYIVGAIAAWCLQEQRFQMELSEQQTRWLWHFSLQVFLGCIYSTVKRDLGHLITISLFVLGRALFSLTVCWMIVGSASGSGVWWSRLLEAKCFQHLNRLSYAIYLLNPLVIALVYSLTSTSSAVDPFLLSVICCGFTMIVYLASIAFSLAFELPYSNLSKAVSQLAQTENQIEMPKEDAEPSASGVGVGGTLVAKESDVPPPPAENENATHKESDASASASVSASVSSASTTPPPAQDDAEEAELLERMRGDAVGNTMYSSRFILQTVMKLVELQPESPLEQQLEDDLCKVWDMSVAPEVVTLLLENEAIDPIMYSLIAGCEDVRLYEILIGLLGNMCAQVECAELLTCSNGTMETLFKLTNCMDTAMLIQLMRLFQYIMAHVLSGKEQFANLGRILQQSVSDELLVAALKATNAVLASCALVEEENAKSTLNLKPFAEVFLVPELCDGVNSAFLRLMRDDQSKLADEEAGEENGEAEVLPAVAAQDSDEDADVGYDSCGPKITCDVEIIQTYLNICTILVQLPEAQASMDVYAPSIVSCLARILQFLQQPLQLIPLGERQEEYLEDLAHIWSRLKYFYHKEAFSNLLELWYRLKQHIDNYTGSDPETNDFEDDDEEEDAPKEQYVENAFKLLRLLACMVIKAENSDLQEIGDEKVQLFVSALKAEGEDSIFSKALECLSDNMDKESGQA</sequence>
<gene>
    <name evidence="4" type="ORF">M5D96_007514</name>
</gene>
<accession>A0A9Q0BQ46</accession>
<organism evidence="4 5">
    <name type="scientific">Drosophila gunungcola</name>
    <name type="common">fruit fly</name>
    <dbReference type="NCBI Taxonomy" id="103775"/>
    <lineage>
        <taxon>Eukaryota</taxon>
        <taxon>Metazoa</taxon>
        <taxon>Ecdysozoa</taxon>
        <taxon>Arthropoda</taxon>
        <taxon>Hexapoda</taxon>
        <taxon>Insecta</taxon>
        <taxon>Pterygota</taxon>
        <taxon>Neoptera</taxon>
        <taxon>Endopterygota</taxon>
        <taxon>Diptera</taxon>
        <taxon>Brachycera</taxon>
        <taxon>Muscomorpha</taxon>
        <taxon>Ephydroidea</taxon>
        <taxon>Drosophilidae</taxon>
        <taxon>Drosophila</taxon>
        <taxon>Sophophora</taxon>
    </lineage>
</organism>
<dbReference type="InterPro" id="IPR052728">
    <property type="entry name" value="O2_lipid_transport_reg"/>
</dbReference>
<keyword evidence="2" id="KW-1133">Transmembrane helix</keyword>
<dbReference type="SUPFAM" id="SSF48371">
    <property type="entry name" value="ARM repeat"/>
    <property type="match status" value="1"/>
</dbReference>
<proteinExistence type="predicted"/>
<dbReference type="Pfam" id="PF01757">
    <property type="entry name" value="Acyl_transf_3"/>
    <property type="match status" value="1"/>
</dbReference>
<dbReference type="Proteomes" id="UP001059596">
    <property type="component" value="Unassembled WGS sequence"/>
</dbReference>
<dbReference type="EMBL" id="JAMKOV010000005">
    <property type="protein sequence ID" value="KAI8040086.1"/>
    <property type="molecule type" value="Genomic_DNA"/>
</dbReference>
<keyword evidence="2" id="KW-0812">Transmembrane</keyword>
<dbReference type="InterPro" id="IPR016024">
    <property type="entry name" value="ARM-type_fold"/>
</dbReference>
<evidence type="ECO:0000313" key="4">
    <source>
        <dbReference type="EMBL" id="KAI8040086.1"/>
    </source>
</evidence>
<feature type="transmembrane region" description="Helical" evidence="2">
    <location>
        <begin position="75"/>
        <end position="96"/>
    </location>
</feature>
<feature type="region of interest" description="Disordered" evidence="1">
    <location>
        <begin position="380"/>
        <end position="452"/>
    </location>
</feature>
<dbReference type="InterPro" id="IPR002656">
    <property type="entry name" value="Acyl_transf_3_dom"/>
</dbReference>
<dbReference type="GO" id="GO:0016747">
    <property type="term" value="F:acyltransferase activity, transferring groups other than amino-acyl groups"/>
    <property type="evidence" value="ECO:0007669"/>
    <property type="project" value="InterPro"/>
</dbReference>
<dbReference type="PANTHER" id="PTHR11161">
    <property type="entry name" value="O-ACYLTRANSFERASE"/>
    <property type="match status" value="1"/>
</dbReference>
<feature type="transmembrane region" description="Helical" evidence="2">
    <location>
        <begin position="164"/>
        <end position="182"/>
    </location>
</feature>
<feature type="transmembrane region" description="Helical" evidence="2">
    <location>
        <begin position="202"/>
        <end position="223"/>
    </location>
</feature>
<evidence type="ECO:0000313" key="5">
    <source>
        <dbReference type="Proteomes" id="UP001059596"/>
    </source>
</evidence>
<evidence type="ECO:0000259" key="3">
    <source>
        <dbReference type="Pfam" id="PF01757"/>
    </source>
</evidence>
<feature type="transmembrane region" description="Helical" evidence="2">
    <location>
        <begin position="136"/>
        <end position="157"/>
    </location>
</feature>
<dbReference type="AlphaFoldDB" id="A0A9Q0BQ46"/>
<feature type="domain" description="Acyltransferase 3" evidence="3">
    <location>
        <begin position="19"/>
        <end position="351"/>
    </location>
</feature>
<dbReference type="PANTHER" id="PTHR11161:SF15">
    <property type="entry name" value="GH19286P-RELATED"/>
    <property type="match status" value="1"/>
</dbReference>
<evidence type="ECO:0000256" key="2">
    <source>
        <dbReference type="SAM" id="Phobius"/>
    </source>
</evidence>
<feature type="transmembrane region" description="Helical" evidence="2">
    <location>
        <begin position="262"/>
        <end position="285"/>
    </location>
</feature>
<comment type="caution">
    <text evidence="4">The sequence shown here is derived from an EMBL/GenBank/DDBJ whole genome shotgun (WGS) entry which is preliminary data.</text>
</comment>
<feature type="transmembrane region" description="Helical" evidence="2">
    <location>
        <begin position="20"/>
        <end position="40"/>
    </location>
</feature>
<feature type="compositionally biased region" description="Low complexity" evidence="1">
    <location>
        <begin position="427"/>
        <end position="441"/>
    </location>
</feature>
<feature type="transmembrane region" description="Helical" evidence="2">
    <location>
        <begin position="338"/>
        <end position="362"/>
    </location>
</feature>
<protein>
    <recommendedName>
        <fullName evidence="3">Acyltransferase 3 domain-containing protein</fullName>
    </recommendedName>
</protein>
<feature type="transmembrane region" description="Helical" evidence="2">
    <location>
        <begin position="306"/>
        <end position="326"/>
    </location>
</feature>